<evidence type="ECO:0000313" key="12">
    <source>
        <dbReference type="Proteomes" id="UP000325113"/>
    </source>
</evidence>
<evidence type="ECO:0000259" key="6">
    <source>
        <dbReference type="Pfam" id="PF13656"/>
    </source>
</evidence>
<dbReference type="InterPro" id="IPR036603">
    <property type="entry name" value="RBP11-like"/>
</dbReference>
<accession>A0A5A8CPT5</accession>
<reference evidence="10 11" key="1">
    <citation type="submission" date="2019-07" db="EMBL/GenBank/DDBJ databases">
        <title>Genomes of Cafeteria roenbergensis.</title>
        <authorList>
            <person name="Fischer M.G."/>
            <person name="Hackl T."/>
            <person name="Roman M."/>
        </authorList>
    </citation>
    <scope>NUCLEOTIDE SEQUENCE [LARGE SCALE GENOMIC DNA]</scope>
    <source>
        <strain evidence="7 11">BVI</strain>
        <strain evidence="8 12">Cflag</strain>
        <strain evidence="9 10">E4-10P</strain>
    </source>
</reference>
<evidence type="ECO:0000313" key="10">
    <source>
        <dbReference type="Proteomes" id="UP000322899"/>
    </source>
</evidence>
<dbReference type="Proteomes" id="UP000322899">
    <property type="component" value="Unassembled WGS sequence"/>
</dbReference>
<dbReference type="InterPro" id="IPR037685">
    <property type="entry name" value="RBP11"/>
</dbReference>
<gene>
    <name evidence="9" type="ORF">FNF27_08125</name>
    <name evidence="7" type="ORF">FNF29_07671</name>
    <name evidence="8" type="ORF">FNF31_06173</name>
</gene>
<name>A0A5A8CPT5_CAFRO</name>
<comment type="subcellular location">
    <subcellularLocation>
        <location evidence="1">Nucleus</location>
    </subcellularLocation>
</comment>
<dbReference type="InterPro" id="IPR022905">
    <property type="entry name" value="Rpo11-like"/>
</dbReference>
<keyword evidence="3" id="KW-0804">Transcription</keyword>
<sequence>MNAPERIETVRVPPGVPRVRMRLDEKMNNAATFECMREDHTLGHLVRMECLRDPDVRFCGYQIEHPLKHDVMIKVQTTKRSTPATAVEHACERLAGEYRAMARSFQFALERAGEAGGMEER</sequence>
<proteinExistence type="inferred from homology"/>
<dbReference type="CDD" id="cd06926">
    <property type="entry name" value="RNAP_II_RPB11"/>
    <property type="match status" value="1"/>
</dbReference>
<evidence type="ECO:0000256" key="4">
    <source>
        <dbReference type="ARBA" id="ARBA00023242"/>
    </source>
</evidence>
<keyword evidence="4" id="KW-0539">Nucleus</keyword>
<keyword evidence="11" id="KW-1185">Reference proteome</keyword>
<dbReference type="SUPFAM" id="SSF55257">
    <property type="entry name" value="RBP11-like subunits of RNA polymerase"/>
    <property type="match status" value="1"/>
</dbReference>
<evidence type="ECO:0000313" key="9">
    <source>
        <dbReference type="EMBL" id="KAA0161876.1"/>
    </source>
</evidence>
<dbReference type="Pfam" id="PF13656">
    <property type="entry name" value="RNA_pol_L_2"/>
    <property type="match status" value="1"/>
</dbReference>
<dbReference type="PANTHER" id="PTHR13946:SF16">
    <property type="entry name" value="DNA-DIRECTED RNA POLYMERASE II SUBUNIT RPB11"/>
    <property type="match status" value="1"/>
</dbReference>
<feature type="domain" description="DNA-directed RNA polymerase RBP11-like dimerisation" evidence="6">
    <location>
        <begin position="30"/>
        <end position="102"/>
    </location>
</feature>
<dbReference type="OrthoDB" id="10248581at2759"/>
<dbReference type="EMBL" id="VLTN01000073">
    <property type="protein sequence ID" value="KAA0147044.1"/>
    <property type="molecule type" value="Genomic_DNA"/>
</dbReference>
<dbReference type="Gene3D" id="3.30.1360.10">
    <property type="entry name" value="RNA polymerase, RBP11-like subunit"/>
    <property type="match status" value="1"/>
</dbReference>
<dbReference type="EMBL" id="VLTO01000131">
    <property type="protein sequence ID" value="KAA0161876.1"/>
    <property type="molecule type" value="Genomic_DNA"/>
</dbReference>
<dbReference type="AlphaFoldDB" id="A0A5A8CPT5"/>
<dbReference type="EMBL" id="VLTM01000089">
    <property type="protein sequence ID" value="KAA0155105.1"/>
    <property type="molecule type" value="Genomic_DNA"/>
</dbReference>
<dbReference type="PANTHER" id="PTHR13946">
    <property type="entry name" value="DNA-DIRECTED RNA POLYMERASE I,II,III"/>
    <property type="match status" value="1"/>
</dbReference>
<organism evidence="8 12">
    <name type="scientific">Cafeteria roenbergensis</name>
    <name type="common">Marine flagellate</name>
    <dbReference type="NCBI Taxonomy" id="33653"/>
    <lineage>
        <taxon>Eukaryota</taxon>
        <taxon>Sar</taxon>
        <taxon>Stramenopiles</taxon>
        <taxon>Bigyra</taxon>
        <taxon>Opalozoa</taxon>
        <taxon>Bicosoecida</taxon>
        <taxon>Cafeteriaceae</taxon>
        <taxon>Cafeteria</taxon>
    </lineage>
</organism>
<dbReference type="OMA" id="MNAPSRY"/>
<evidence type="ECO:0000313" key="11">
    <source>
        <dbReference type="Proteomes" id="UP000323011"/>
    </source>
</evidence>
<dbReference type="InterPro" id="IPR009025">
    <property type="entry name" value="RBP11-like_dimer"/>
</dbReference>
<keyword evidence="2" id="KW-0240">DNA-directed RNA polymerase</keyword>
<comment type="similarity">
    <text evidence="5">Belongs to the archaeal Rpo11/eukaryotic RPB11/RPC19 RNA polymerase subunit family.</text>
</comment>
<dbReference type="GO" id="GO:0046983">
    <property type="term" value="F:protein dimerization activity"/>
    <property type="evidence" value="ECO:0007669"/>
    <property type="project" value="InterPro"/>
</dbReference>
<dbReference type="Proteomes" id="UP000323011">
    <property type="component" value="Unassembled WGS sequence"/>
</dbReference>
<dbReference type="GO" id="GO:0003899">
    <property type="term" value="F:DNA-directed RNA polymerase activity"/>
    <property type="evidence" value="ECO:0007669"/>
    <property type="project" value="InterPro"/>
</dbReference>
<dbReference type="Proteomes" id="UP000325113">
    <property type="component" value="Unassembled WGS sequence"/>
</dbReference>
<evidence type="ECO:0000313" key="8">
    <source>
        <dbReference type="EMBL" id="KAA0155105.1"/>
    </source>
</evidence>
<comment type="caution">
    <text evidence="8">The sequence shown here is derived from an EMBL/GenBank/DDBJ whole genome shotgun (WGS) entry which is preliminary data.</text>
</comment>
<protein>
    <recommendedName>
        <fullName evidence="6">DNA-directed RNA polymerase RBP11-like dimerisation domain-containing protein</fullName>
    </recommendedName>
</protein>
<evidence type="ECO:0000313" key="7">
    <source>
        <dbReference type="EMBL" id="KAA0147044.1"/>
    </source>
</evidence>
<dbReference type="HAMAP" id="MF_00261">
    <property type="entry name" value="RNApol_arch_Rpo11"/>
    <property type="match status" value="1"/>
</dbReference>
<evidence type="ECO:0000256" key="1">
    <source>
        <dbReference type="ARBA" id="ARBA00004123"/>
    </source>
</evidence>
<dbReference type="GO" id="GO:0006366">
    <property type="term" value="P:transcription by RNA polymerase II"/>
    <property type="evidence" value="ECO:0007669"/>
    <property type="project" value="InterPro"/>
</dbReference>
<evidence type="ECO:0000256" key="3">
    <source>
        <dbReference type="ARBA" id="ARBA00023163"/>
    </source>
</evidence>
<evidence type="ECO:0000256" key="2">
    <source>
        <dbReference type="ARBA" id="ARBA00022478"/>
    </source>
</evidence>
<dbReference type="GO" id="GO:0005665">
    <property type="term" value="C:RNA polymerase II, core complex"/>
    <property type="evidence" value="ECO:0007669"/>
    <property type="project" value="InterPro"/>
</dbReference>
<evidence type="ECO:0000256" key="5">
    <source>
        <dbReference type="ARBA" id="ARBA00025751"/>
    </source>
</evidence>